<comment type="similarity">
    <text evidence="2 8">Belongs to the ferritin family.</text>
</comment>
<dbReference type="Proteomes" id="UP000092124">
    <property type="component" value="Unassembled WGS sequence"/>
</dbReference>
<feature type="domain" description="Ferritin-like diiron" evidence="9">
    <location>
        <begin position="57"/>
        <end position="206"/>
    </location>
</feature>
<dbReference type="Pfam" id="PF00210">
    <property type="entry name" value="Ferritin"/>
    <property type="match status" value="1"/>
</dbReference>
<dbReference type="GO" id="GO:0008198">
    <property type="term" value="F:ferrous iron binding"/>
    <property type="evidence" value="ECO:0007669"/>
    <property type="project" value="TreeGrafter"/>
</dbReference>
<name>A0A1A6HQ37_NEOLE</name>
<evidence type="ECO:0000256" key="1">
    <source>
        <dbReference type="ARBA" id="ARBA00004419"/>
    </source>
</evidence>
<feature type="binding site" evidence="7">
    <location>
        <position position="112"/>
    </location>
    <ligand>
        <name>Fe cation</name>
        <dbReference type="ChEBI" id="CHEBI:24875"/>
        <label>1</label>
    </ligand>
</feature>
<keyword evidence="11" id="KW-1185">Reference proteome</keyword>
<keyword evidence="5 7" id="KW-0408">Iron</keyword>
<dbReference type="GO" id="GO:0006879">
    <property type="term" value="P:intracellular iron ion homeostasis"/>
    <property type="evidence" value="ECO:0007669"/>
    <property type="project" value="UniProtKB-KW"/>
</dbReference>
<dbReference type="CDD" id="cd01056">
    <property type="entry name" value="Euk_Ferritin"/>
    <property type="match status" value="1"/>
</dbReference>
<protein>
    <recommendedName>
        <fullName evidence="8">Ferritin</fullName>
    </recommendedName>
</protein>
<evidence type="ECO:0000313" key="10">
    <source>
        <dbReference type="EMBL" id="OBS80110.1"/>
    </source>
</evidence>
<dbReference type="GO" id="GO:0008199">
    <property type="term" value="F:ferric iron binding"/>
    <property type="evidence" value="ECO:0007669"/>
    <property type="project" value="InterPro"/>
</dbReference>
<evidence type="ECO:0000259" key="9">
    <source>
        <dbReference type="PROSITE" id="PS50905"/>
    </source>
</evidence>
<comment type="function">
    <text evidence="8">Stores iron in a soluble, non-toxic, readily available form. Important for iron homeostasis. Iron is taken up in the ferrous form and deposited as ferric hydroxides after oxidation.</text>
</comment>
<sequence>MKMSPDSWKQSREHGSLIPASPATLSYFLIFLYRTRPTYPLLFMTPPTVFPRSQVRQNYHHDCEAAVNSHVQEQLYASYVYLSMAFYFDREDVAQENLTSFFLNKSHECTAHAEMFLALQNQRGGRISLRTINKPERDDWLGVFPAMEHAFQLELTLNQSLVALHQLAASKRDAHLCTFLKKHFFNKQVEVLKEMSCYMTNMRQMGSPEDGTVEYLLGKLTLADINKKN</sequence>
<organism evidence="10 11">
    <name type="scientific">Neotoma lepida</name>
    <name type="common">Desert woodrat</name>
    <dbReference type="NCBI Taxonomy" id="56216"/>
    <lineage>
        <taxon>Eukaryota</taxon>
        <taxon>Metazoa</taxon>
        <taxon>Chordata</taxon>
        <taxon>Craniata</taxon>
        <taxon>Vertebrata</taxon>
        <taxon>Euteleostomi</taxon>
        <taxon>Mammalia</taxon>
        <taxon>Eutheria</taxon>
        <taxon>Euarchontoglires</taxon>
        <taxon>Glires</taxon>
        <taxon>Rodentia</taxon>
        <taxon>Myomorpha</taxon>
        <taxon>Muroidea</taxon>
        <taxon>Cricetidae</taxon>
        <taxon>Neotominae</taxon>
        <taxon>Neotoma</taxon>
    </lineage>
</organism>
<dbReference type="InterPro" id="IPR008331">
    <property type="entry name" value="Ferritin_DPS_dom"/>
</dbReference>
<evidence type="ECO:0000256" key="3">
    <source>
        <dbReference type="ARBA" id="ARBA00022434"/>
    </source>
</evidence>
<dbReference type="AlphaFoldDB" id="A0A1A6HQ37"/>
<evidence type="ECO:0000256" key="2">
    <source>
        <dbReference type="ARBA" id="ARBA00007513"/>
    </source>
</evidence>
<evidence type="ECO:0000256" key="7">
    <source>
        <dbReference type="PIRSR" id="PIRSR601519-1"/>
    </source>
</evidence>
<keyword evidence="4 7" id="KW-0479">Metal-binding</keyword>
<evidence type="ECO:0000256" key="8">
    <source>
        <dbReference type="RuleBase" id="RU361145"/>
    </source>
</evidence>
<dbReference type="InterPro" id="IPR012347">
    <property type="entry name" value="Ferritin-like"/>
</dbReference>
<dbReference type="STRING" id="56216.A0A1A6HQ37"/>
<evidence type="ECO:0000256" key="6">
    <source>
        <dbReference type="ARBA" id="ARBA00047990"/>
    </source>
</evidence>
<comment type="subcellular location">
    <subcellularLocation>
        <location evidence="1">Cytoplasmic vesicle</location>
        <location evidence="1">Autophagosome</location>
    </subcellularLocation>
</comment>
<proteinExistence type="inferred from homology"/>
<accession>A0A1A6HQ37</accession>
<dbReference type="Gene3D" id="1.20.1260.10">
    <property type="match status" value="1"/>
</dbReference>
<dbReference type="GO" id="GO:0005776">
    <property type="term" value="C:autophagosome"/>
    <property type="evidence" value="ECO:0007669"/>
    <property type="project" value="UniProtKB-SubCell"/>
</dbReference>
<dbReference type="InterPro" id="IPR001519">
    <property type="entry name" value="Ferritin"/>
</dbReference>
<dbReference type="OrthoDB" id="186462at2759"/>
<comment type="catalytic activity">
    <reaction evidence="6">
        <text>4 Fe(2+) + O2 + 4 H(+) = 4 Fe(3+) + 2 H2O</text>
        <dbReference type="Rhea" id="RHEA:11148"/>
        <dbReference type="ChEBI" id="CHEBI:15377"/>
        <dbReference type="ChEBI" id="CHEBI:15378"/>
        <dbReference type="ChEBI" id="CHEBI:15379"/>
        <dbReference type="ChEBI" id="CHEBI:29033"/>
        <dbReference type="ChEBI" id="CHEBI:29034"/>
        <dbReference type="EC" id="1.16.3.1"/>
    </reaction>
</comment>
<evidence type="ECO:0000313" key="11">
    <source>
        <dbReference type="Proteomes" id="UP000092124"/>
    </source>
</evidence>
<dbReference type="InterPro" id="IPR009078">
    <property type="entry name" value="Ferritin-like_SF"/>
</dbReference>
<reference evidence="10 11" key="1">
    <citation type="submission" date="2016-06" db="EMBL/GenBank/DDBJ databases">
        <title>The Draft Genome Sequence and Annotation of the Desert Woodrat Neotoma lepida.</title>
        <authorList>
            <person name="Campbell M."/>
            <person name="Oakeson K.F."/>
            <person name="Yandell M."/>
            <person name="Halpert J.R."/>
            <person name="Dearing D."/>
        </authorList>
    </citation>
    <scope>NUCLEOTIDE SEQUENCE [LARGE SCALE GENOMIC DNA]</scope>
    <source>
        <strain evidence="10">417</strain>
        <tissue evidence="10">Liver</tissue>
    </source>
</reference>
<dbReference type="PROSITE" id="PS50905">
    <property type="entry name" value="FERRITIN_LIKE"/>
    <property type="match status" value="1"/>
</dbReference>
<dbReference type="PANTHER" id="PTHR11431:SF37">
    <property type="entry name" value="FERRITIN HEAVY CHAIN"/>
    <property type="match status" value="1"/>
</dbReference>
<dbReference type="GO" id="GO:0004322">
    <property type="term" value="F:ferroxidase activity"/>
    <property type="evidence" value="ECO:0007669"/>
    <property type="project" value="UniProtKB-EC"/>
</dbReference>
<dbReference type="InterPro" id="IPR009040">
    <property type="entry name" value="Ferritin-like_diiron"/>
</dbReference>
<dbReference type="SUPFAM" id="SSF47240">
    <property type="entry name" value="Ferritin-like"/>
    <property type="match status" value="1"/>
</dbReference>
<dbReference type="FunFam" id="1.20.1260.10:FF:000002">
    <property type="entry name" value="Ferritin, mitochondrial"/>
    <property type="match status" value="1"/>
</dbReference>
<comment type="caution">
    <text evidence="10">The sequence shown here is derived from an EMBL/GenBank/DDBJ whole genome shotgun (WGS) entry which is preliminary data.</text>
</comment>
<evidence type="ECO:0000256" key="5">
    <source>
        <dbReference type="ARBA" id="ARBA00023004"/>
    </source>
</evidence>
<keyword evidence="3 8" id="KW-0409">Iron storage</keyword>
<feature type="binding site" evidence="7">
    <location>
        <position position="188"/>
    </location>
    <ligand>
        <name>Fe cation</name>
        <dbReference type="ChEBI" id="CHEBI:24875"/>
        <label>1</label>
    </ligand>
</feature>
<dbReference type="PANTHER" id="PTHR11431">
    <property type="entry name" value="FERRITIN"/>
    <property type="match status" value="1"/>
</dbReference>
<gene>
    <name evidence="10" type="ORF">A6R68_21687</name>
</gene>
<feature type="binding site" evidence="7">
    <location>
        <position position="154"/>
    </location>
    <ligand>
        <name>Fe cation</name>
        <dbReference type="ChEBI" id="CHEBI:24875"/>
        <label>1</label>
    </ligand>
</feature>
<dbReference type="GO" id="GO:0006826">
    <property type="term" value="P:iron ion transport"/>
    <property type="evidence" value="ECO:0007669"/>
    <property type="project" value="InterPro"/>
</dbReference>
<evidence type="ECO:0000256" key="4">
    <source>
        <dbReference type="ARBA" id="ARBA00022723"/>
    </source>
</evidence>
<dbReference type="EMBL" id="LZPO01017477">
    <property type="protein sequence ID" value="OBS80110.1"/>
    <property type="molecule type" value="Genomic_DNA"/>
</dbReference>